<accession>A0A1A9WGC5</accession>
<evidence type="ECO:0000256" key="1">
    <source>
        <dbReference type="SAM" id="MobiDB-lite"/>
    </source>
</evidence>
<keyword evidence="3" id="KW-1185">Reference proteome</keyword>
<evidence type="ECO:0000313" key="2">
    <source>
        <dbReference type="EnsemblMetazoa" id="GBRI018735-PA"/>
    </source>
</evidence>
<dbReference type="AlphaFoldDB" id="A0A1A9WGC5"/>
<name>A0A1A9WGC5_9MUSC</name>
<reference evidence="2" key="2">
    <citation type="submission" date="2020-05" db="UniProtKB">
        <authorList>
            <consortium name="EnsemblMetazoa"/>
        </authorList>
    </citation>
    <scope>IDENTIFICATION</scope>
    <source>
        <strain evidence="2">IAEA</strain>
    </source>
</reference>
<feature type="region of interest" description="Disordered" evidence="1">
    <location>
        <begin position="1"/>
        <end position="22"/>
    </location>
</feature>
<dbReference type="VEuPathDB" id="VectorBase:GBRI018735"/>
<organism evidence="2 3">
    <name type="scientific">Glossina brevipalpis</name>
    <dbReference type="NCBI Taxonomy" id="37001"/>
    <lineage>
        <taxon>Eukaryota</taxon>
        <taxon>Metazoa</taxon>
        <taxon>Ecdysozoa</taxon>
        <taxon>Arthropoda</taxon>
        <taxon>Hexapoda</taxon>
        <taxon>Insecta</taxon>
        <taxon>Pterygota</taxon>
        <taxon>Neoptera</taxon>
        <taxon>Endopterygota</taxon>
        <taxon>Diptera</taxon>
        <taxon>Brachycera</taxon>
        <taxon>Muscomorpha</taxon>
        <taxon>Hippoboscoidea</taxon>
        <taxon>Glossinidae</taxon>
        <taxon>Glossina</taxon>
    </lineage>
</organism>
<dbReference type="EnsemblMetazoa" id="GBRI018735-RA">
    <property type="protein sequence ID" value="GBRI018735-PA"/>
    <property type="gene ID" value="GBRI018735"/>
</dbReference>
<evidence type="ECO:0000313" key="3">
    <source>
        <dbReference type="Proteomes" id="UP000091820"/>
    </source>
</evidence>
<reference evidence="3" key="1">
    <citation type="submission" date="2014-03" db="EMBL/GenBank/DDBJ databases">
        <authorList>
            <person name="Aksoy S."/>
            <person name="Warren W."/>
            <person name="Wilson R.K."/>
        </authorList>
    </citation>
    <scope>NUCLEOTIDE SEQUENCE [LARGE SCALE GENOMIC DNA]</scope>
    <source>
        <strain evidence="3">IAEA</strain>
    </source>
</reference>
<sequence>MISAPSGIRPPAKAPPTTDTDTLGAIDFAVTRRVSAKGSLTYSMPLLMTLARPSIQRNERLRTQILKHEVHYWTGSVAQSGNQGHSGWLV</sequence>
<proteinExistence type="predicted"/>
<dbReference type="Proteomes" id="UP000091820">
    <property type="component" value="Unassembled WGS sequence"/>
</dbReference>
<protein>
    <submittedName>
        <fullName evidence="2">Uncharacterized protein</fullName>
    </submittedName>
</protein>